<name>M5TRU0_9BACT</name>
<gene>
    <name evidence="2" type="ORF">RSSM_06689</name>
</gene>
<keyword evidence="3" id="KW-1185">Reference proteome</keyword>
<organism evidence="2 3">
    <name type="scientific">Rhodopirellula sallentina SM41</name>
    <dbReference type="NCBI Taxonomy" id="1263870"/>
    <lineage>
        <taxon>Bacteria</taxon>
        <taxon>Pseudomonadati</taxon>
        <taxon>Planctomycetota</taxon>
        <taxon>Planctomycetia</taxon>
        <taxon>Pirellulales</taxon>
        <taxon>Pirellulaceae</taxon>
        <taxon>Rhodopirellula</taxon>
    </lineage>
</organism>
<proteinExistence type="predicted"/>
<dbReference type="EMBL" id="ANOH01000472">
    <property type="protein sequence ID" value="EMI51875.1"/>
    <property type="molecule type" value="Genomic_DNA"/>
</dbReference>
<accession>M5TRU0</accession>
<dbReference type="InterPro" id="IPR036514">
    <property type="entry name" value="SGNH_hydro_sf"/>
</dbReference>
<dbReference type="Gene3D" id="3.40.50.1110">
    <property type="entry name" value="SGNH hydrolase"/>
    <property type="match status" value="1"/>
</dbReference>
<protein>
    <recommendedName>
        <fullName evidence="4">Secreted protein</fullName>
    </recommendedName>
</protein>
<reference evidence="2 3" key="1">
    <citation type="journal article" date="2013" name="Mar. Genomics">
        <title>Expression of sulfatases in Rhodopirellula baltica and the diversity of sulfatases in the genus Rhodopirellula.</title>
        <authorList>
            <person name="Wegner C.E."/>
            <person name="Richter-Heitmann T."/>
            <person name="Klindworth A."/>
            <person name="Klockow C."/>
            <person name="Richter M."/>
            <person name="Achstetter T."/>
            <person name="Glockner F.O."/>
            <person name="Harder J."/>
        </authorList>
    </citation>
    <scope>NUCLEOTIDE SEQUENCE [LARGE SCALE GENOMIC DNA]</scope>
    <source>
        <strain evidence="2 3">SM41</strain>
    </source>
</reference>
<comment type="caution">
    <text evidence="2">The sequence shown here is derived from an EMBL/GenBank/DDBJ whole genome shotgun (WGS) entry which is preliminary data.</text>
</comment>
<dbReference type="AlphaFoldDB" id="M5TRU0"/>
<evidence type="ECO:0008006" key="4">
    <source>
        <dbReference type="Google" id="ProtNLM"/>
    </source>
</evidence>
<feature type="chain" id="PRO_5004072823" description="Secreted protein" evidence="1">
    <location>
        <begin position="20"/>
        <end position="119"/>
    </location>
</feature>
<evidence type="ECO:0000313" key="3">
    <source>
        <dbReference type="Proteomes" id="UP000011885"/>
    </source>
</evidence>
<dbReference type="PATRIC" id="fig|1263870.3.peg.7096"/>
<feature type="signal peptide" evidence="1">
    <location>
        <begin position="1"/>
        <end position="19"/>
    </location>
</feature>
<dbReference type="Proteomes" id="UP000011885">
    <property type="component" value="Unassembled WGS sequence"/>
</dbReference>
<sequence length="119" mass="12938">MQARAGLAKLLLHVLFATAAPPFAEHFGTRTMTLKLKRAPMTHLPNIIFALLIGSFASADAAPPEAASVAAKQTTQDWTFEPDPTLPNVLIFGDAISIGYTLQVREHLQGKANVFRPMR</sequence>
<evidence type="ECO:0000313" key="2">
    <source>
        <dbReference type="EMBL" id="EMI51875.1"/>
    </source>
</evidence>
<evidence type="ECO:0000256" key="1">
    <source>
        <dbReference type="SAM" id="SignalP"/>
    </source>
</evidence>
<dbReference type="GO" id="GO:0016788">
    <property type="term" value="F:hydrolase activity, acting on ester bonds"/>
    <property type="evidence" value="ECO:0007669"/>
    <property type="project" value="UniProtKB-ARBA"/>
</dbReference>
<keyword evidence="1" id="KW-0732">Signal</keyword>